<accession>A0ABN0PC66</accession>
<dbReference type="Proteomes" id="UP000017131">
    <property type="component" value="Unassembled WGS sequence"/>
</dbReference>
<name>A0ABN0PC66_STASI</name>
<organism evidence="1 2">
    <name type="scientific">Staphylococcus simulans UMC-CNS-990</name>
    <dbReference type="NCBI Taxonomy" id="1405498"/>
    <lineage>
        <taxon>Bacteria</taxon>
        <taxon>Bacillati</taxon>
        <taxon>Bacillota</taxon>
        <taxon>Bacilli</taxon>
        <taxon>Bacillales</taxon>
        <taxon>Staphylococcaceae</taxon>
        <taxon>Staphylococcus</taxon>
    </lineage>
</organism>
<proteinExistence type="predicted"/>
<dbReference type="EMBL" id="AXDY01000006">
    <property type="protein sequence ID" value="ERS93121.1"/>
    <property type="molecule type" value="Genomic_DNA"/>
</dbReference>
<gene>
    <name evidence="1" type="ORF">SSIM_07480</name>
</gene>
<sequence>MDGRELTNTIKQRFKSDTRGRSLTQLEQELQSRGVKGFVIDASPTRITAIVAREDYLKNRRKWDDT</sequence>
<evidence type="ECO:0000313" key="2">
    <source>
        <dbReference type="Proteomes" id="UP000017131"/>
    </source>
</evidence>
<keyword evidence="2" id="KW-1185">Reference proteome</keyword>
<dbReference type="RefSeq" id="WP_023015629.1">
    <property type="nucleotide sequence ID" value="NZ_AXDY01000006.1"/>
</dbReference>
<reference evidence="1 2" key="1">
    <citation type="journal article" date="2013" name="Genome Announc.">
        <title>Draft Genome Sequence of Staphylococcus simulans UMC-CNS-990, Isolated from a Case of Chronic Bovine Mastitis.</title>
        <authorList>
            <person name="Calcutt M.J."/>
            <person name="Foecking M.F."/>
            <person name="Hsieh H.Y."/>
            <person name="Perry J."/>
            <person name="Stewart G.C."/>
            <person name="Middleton J.R."/>
        </authorList>
    </citation>
    <scope>NUCLEOTIDE SEQUENCE [LARGE SCALE GENOMIC DNA]</scope>
    <source>
        <strain evidence="1 2">UMC-CNS-990</strain>
    </source>
</reference>
<evidence type="ECO:0000313" key="1">
    <source>
        <dbReference type="EMBL" id="ERS93121.1"/>
    </source>
</evidence>
<comment type="caution">
    <text evidence="1">The sequence shown here is derived from an EMBL/GenBank/DDBJ whole genome shotgun (WGS) entry which is preliminary data.</text>
</comment>
<protein>
    <submittedName>
        <fullName evidence="1">Uncharacterized protein</fullName>
    </submittedName>
</protein>